<dbReference type="HOGENOM" id="CLU_090562_0_0_6"/>
<dbReference type="SMART" id="SM00062">
    <property type="entry name" value="PBPb"/>
    <property type="match status" value="1"/>
</dbReference>
<dbReference type="InterPro" id="IPR001638">
    <property type="entry name" value="Solute-binding_3/MltF_N"/>
</dbReference>
<keyword evidence="1" id="KW-0732">Signal</keyword>
<dbReference type="SUPFAM" id="SSF53850">
    <property type="entry name" value="Periplasmic binding protein-like II"/>
    <property type="match status" value="1"/>
</dbReference>
<protein>
    <recommendedName>
        <fullName evidence="2">Solute-binding protein family 3/N-terminal domain-containing protein</fullName>
    </recommendedName>
</protein>
<evidence type="ECO:0000256" key="1">
    <source>
        <dbReference type="SAM" id="SignalP"/>
    </source>
</evidence>
<feature type="domain" description="Solute-binding protein family 3/N-terminal" evidence="2">
    <location>
        <begin position="25"/>
        <end position="247"/>
    </location>
</feature>
<dbReference type="AlphaFoldDB" id="Q12M12"/>
<evidence type="ECO:0000313" key="4">
    <source>
        <dbReference type="Proteomes" id="UP000001982"/>
    </source>
</evidence>
<evidence type="ECO:0000259" key="2">
    <source>
        <dbReference type="SMART" id="SM00062"/>
    </source>
</evidence>
<reference evidence="3 4" key="1">
    <citation type="submission" date="2006-03" db="EMBL/GenBank/DDBJ databases">
        <title>Complete sequence of Shewanella denitrificans OS217.</title>
        <authorList>
            <consortium name="US DOE Joint Genome Institute"/>
            <person name="Copeland A."/>
            <person name="Lucas S."/>
            <person name="Lapidus A."/>
            <person name="Barry K."/>
            <person name="Detter J.C."/>
            <person name="Glavina del Rio T."/>
            <person name="Hammon N."/>
            <person name="Israni S."/>
            <person name="Dalin E."/>
            <person name="Tice H."/>
            <person name="Pitluck S."/>
            <person name="Brettin T."/>
            <person name="Bruce D."/>
            <person name="Han C."/>
            <person name="Tapia R."/>
            <person name="Gilna P."/>
            <person name="Kiss H."/>
            <person name="Schmutz J."/>
            <person name="Larimer F."/>
            <person name="Land M."/>
            <person name="Hauser L."/>
            <person name="Kyrpides N."/>
            <person name="Lykidis A."/>
            <person name="Richardson P."/>
        </authorList>
    </citation>
    <scope>NUCLEOTIDE SEQUENCE [LARGE SCALE GENOMIC DNA]</scope>
    <source>
        <strain evidence="4">OS217 / ATCC BAA-1090 / DSM 15013</strain>
    </source>
</reference>
<organism evidence="3 4">
    <name type="scientific">Shewanella denitrificans (strain OS217 / ATCC BAA-1090 / DSM 15013)</name>
    <dbReference type="NCBI Taxonomy" id="318161"/>
    <lineage>
        <taxon>Bacteria</taxon>
        <taxon>Pseudomonadati</taxon>
        <taxon>Pseudomonadota</taxon>
        <taxon>Gammaproteobacteria</taxon>
        <taxon>Alteromonadales</taxon>
        <taxon>Shewanellaceae</taxon>
        <taxon>Shewanella</taxon>
    </lineage>
</organism>
<feature type="signal peptide" evidence="1">
    <location>
        <begin position="1"/>
        <end position="23"/>
    </location>
</feature>
<dbReference type="Gene3D" id="3.40.190.10">
    <property type="entry name" value="Periplasmic binding protein-like II"/>
    <property type="match status" value="2"/>
</dbReference>
<name>Q12M12_SHEDO</name>
<keyword evidence="4" id="KW-1185">Reference proteome</keyword>
<accession>Q12M12</accession>
<dbReference type="STRING" id="318161.Sden_2234"/>
<evidence type="ECO:0000313" key="3">
    <source>
        <dbReference type="EMBL" id="ABE55514.1"/>
    </source>
</evidence>
<feature type="chain" id="PRO_5004181681" description="Solute-binding protein family 3/N-terminal domain-containing protein" evidence="1">
    <location>
        <begin position="24"/>
        <end position="250"/>
    </location>
</feature>
<dbReference type="eggNOG" id="COG0834">
    <property type="taxonomic scope" value="Bacteria"/>
</dbReference>
<proteinExistence type="predicted"/>
<dbReference type="Pfam" id="PF00497">
    <property type="entry name" value="SBP_bac_3"/>
    <property type="match status" value="1"/>
</dbReference>
<sequence length="250" mass="27707">MLKTIRFCICLFGSVFASMGLMADELTIGVETTEYYPQYQYENGNYQGFARDVIDLFASKNGHSVSYKAYPIKRLLSVYLAGEVDLKYPDNAFWASDAKAAHKVVYSDPVVNFIDGTLVLPANKGKGIGDKFRLGTIAGFTPFDYLDKIGAGSVKVTENNNLDALVKQVESGRVEGAYFNVAVAMYHLREVMKKPELMVFDASLPHTRSAYAISSIKRPDIVEQFNAFLKSSSAEIQALKDKYQVEAGIN</sequence>
<dbReference type="RefSeq" id="WP_011496667.1">
    <property type="nucleotide sequence ID" value="NC_007954.1"/>
</dbReference>
<dbReference type="Proteomes" id="UP000001982">
    <property type="component" value="Chromosome"/>
</dbReference>
<dbReference type="EMBL" id="CP000302">
    <property type="protein sequence ID" value="ABE55514.1"/>
    <property type="molecule type" value="Genomic_DNA"/>
</dbReference>
<dbReference type="OrthoDB" id="5416480at2"/>
<dbReference type="KEGG" id="sdn:Sden_2234"/>
<gene>
    <name evidence="3" type="ordered locus">Sden_2234</name>
</gene>